<dbReference type="InterPro" id="IPR019811">
    <property type="entry name" value="HDH_CS"/>
</dbReference>
<dbReference type="Pfam" id="PF00742">
    <property type="entry name" value="Homoserine_dh"/>
    <property type="match status" value="1"/>
</dbReference>
<evidence type="ECO:0000256" key="4">
    <source>
        <dbReference type="ARBA" id="ARBA00006753"/>
    </source>
</evidence>
<dbReference type="PANTHER" id="PTHR43070">
    <property type="match status" value="1"/>
</dbReference>
<dbReference type="SUPFAM" id="SSF51735">
    <property type="entry name" value="NAD(P)-binding Rossmann-fold domains"/>
    <property type="match status" value="1"/>
</dbReference>
<feature type="domain" description="Homoserine dehydrogenase catalytic" evidence="15">
    <location>
        <begin position="161"/>
        <end position="364"/>
    </location>
</feature>
<dbReference type="PANTHER" id="PTHR43070:SF5">
    <property type="entry name" value="HOMOSERINE DEHYDROGENASE"/>
    <property type="match status" value="1"/>
</dbReference>
<dbReference type="PROSITE" id="PS01042">
    <property type="entry name" value="HOMOSER_DHGENASE"/>
    <property type="match status" value="1"/>
</dbReference>
<evidence type="ECO:0000256" key="12">
    <source>
        <dbReference type="PIRNR" id="PIRNR036497"/>
    </source>
</evidence>
<keyword evidence="7 12" id="KW-0791">Threonine biosynthesis</keyword>
<dbReference type="PIRSF" id="PIRSF036497">
    <property type="entry name" value="HDH_short"/>
    <property type="match status" value="1"/>
</dbReference>
<keyword evidence="10 12" id="KW-0486">Methionine biosynthesis</keyword>
<evidence type="ECO:0000256" key="10">
    <source>
        <dbReference type="ARBA" id="ARBA00023167"/>
    </source>
</evidence>
<dbReference type="Gene3D" id="3.30.360.10">
    <property type="entry name" value="Dihydrodipicolinate Reductase, domain 2"/>
    <property type="match status" value="1"/>
</dbReference>
<protein>
    <recommendedName>
        <fullName evidence="5 12">Homoserine dehydrogenase</fullName>
        <shortName evidence="12">HDH</shortName>
        <ecNumber evidence="5 12">1.1.1.3</ecNumber>
    </recommendedName>
</protein>
<evidence type="ECO:0000256" key="6">
    <source>
        <dbReference type="ARBA" id="ARBA00022605"/>
    </source>
</evidence>
<proteinExistence type="inferred from homology"/>
<dbReference type="EC" id="1.1.1.3" evidence="5 12"/>
<keyword evidence="6 12" id="KW-0028">Amino-acid biosynthesis</keyword>
<evidence type="ECO:0000259" key="15">
    <source>
        <dbReference type="Pfam" id="PF00742"/>
    </source>
</evidence>
<evidence type="ECO:0000256" key="7">
    <source>
        <dbReference type="ARBA" id="ARBA00022697"/>
    </source>
</evidence>
<dbReference type="InterPro" id="IPR022697">
    <property type="entry name" value="HDH_short"/>
</dbReference>
<evidence type="ECO:0000259" key="16">
    <source>
        <dbReference type="Pfam" id="PF03447"/>
    </source>
</evidence>
<feature type="domain" description="Aspartate/homoserine dehydrogenase NAD-binding" evidence="16">
    <location>
        <begin position="21"/>
        <end position="144"/>
    </location>
</feature>
<dbReference type="Pfam" id="PF03447">
    <property type="entry name" value="NAD_binding_3"/>
    <property type="match status" value="1"/>
</dbReference>
<dbReference type="SUPFAM" id="SSF55347">
    <property type="entry name" value="Glyceraldehyde-3-phosphate dehydrogenase-like, C-terminal domain"/>
    <property type="match status" value="1"/>
</dbReference>
<dbReference type="InterPro" id="IPR001342">
    <property type="entry name" value="HDH_cat"/>
</dbReference>
<keyword evidence="9 12" id="KW-0560">Oxidoreductase</keyword>
<keyword evidence="18" id="KW-1185">Reference proteome</keyword>
<comment type="cofactor">
    <cofactor evidence="1">
        <name>a metal cation</name>
        <dbReference type="ChEBI" id="CHEBI:25213"/>
    </cofactor>
</comment>
<evidence type="ECO:0000256" key="9">
    <source>
        <dbReference type="ARBA" id="ARBA00023002"/>
    </source>
</evidence>
<dbReference type="EMBL" id="CP151262">
    <property type="protein sequence ID" value="WZH45691.1"/>
    <property type="molecule type" value="Genomic_DNA"/>
</dbReference>
<evidence type="ECO:0000256" key="8">
    <source>
        <dbReference type="ARBA" id="ARBA00022857"/>
    </source>
</evidence>
<evidence type="ECO:0000313" key="17">
    <source>
        <dbReference type="EMBL" id="WZH45691.1"/>
    </source>
</evidence>
<dbReference type="Gene3D" id="3.40.50.720">
    <property type="entry name" value="NAD(P)-binding Rossmann-like Domain"/>
    <property type="match status" value="1"/>
</dbReference>
<sequence>MDHYWHVPVIVGGYFQPSSAGGVGSVFVEQLAWLAKNEKTTRLKLCYIADIDRALYHDDYSELDIGLALETLRTQGRNPPSLDKIIDYLSRAPHKTIVADNTSSQAVASAYPSFLRLGISIITPNKKAFSGDYKLWREIFDATTPIGPFVYHESSVGAGMPIISTINDLVNTGDEVTRIEGVFSGTLSFLFNSFAPTSGNGGTWSAEVIKAKDLGYTEPDPRDDLNGLDVARKITILGRLAGLSIESPTAFPVQSLIPQELEGISNASEFLKRLPEFDSVMEEHKKVAEKAGKVIRYIGSVDVTTEQAKVGLELFEPTHPIATLQGSDNIISFYTKRYGKMPLTIRGAGAGGQVTAMGVIGDLLKIISQM</sequence>
<evidence type="ECO:0000256" key="3">
    <source>
        <dbReference type="ARBA" id="ARBA00005062"/>
    </source>
</evidence>
<evidence type="ECO:0000256" key="1">
    <source>
        <dbReference type="ARBA" id="ARBA00001920"/>
    </source>
</evidence>
<evidence type="ECO:0000256" key="11">
    <source>
        <dbReference type="ARBA" id="ARBA00048841"/>
    </source>
</evidence>
<comment type="pathway">
    <text evidence="2 13">Amino-acid biosynthesis; L-threonine biosynthesis; L-threonine from L-aspartate: step 3/5.</text>
</comment>
<evidence type="ECO:0000256" key="5">
    <source>
        <dbReference type="ARBA" id="ARBA00013213"/>
    </source>
</evidence>
<evidence type="ECO:0000313" key="18">
    <source>
        <dbReference type="Proteomes" id="UP001489902"/>
    </source>
</evidence>
<comment type="catalytic activity">
    <reaction evidence="11">
        <text>L-homoserine + NADP(+) = L-aspartate 4-semialdehyde + NADPH + H(+)</text>
        <dbReference type="Rhea" id="RHEA:15761"/>
        <dbReference type="ChEBI" id="CHEBI:15378"/>
        <dbReference type="ChEBI" id="CHEBI:57476"/>
        <dbReference type="ChEBI" id="CHEBI:57783"/>
        <dbReference type="ChEBI" id="CHEBI:58349"/>
        <dbReference type="ChEBI" id="CHEBI:537519"/>
        <dbReference type="EC" id="1.1.1.3"/>
    </reaction>
    <physiologicalReaction direction="right-to-left" evidence="11">
        <dbReference type="Rhea" id="RHEA:15763"/>
    </physiologicalReaction>
</comment>
<accession>A0ABZ2WY25</accession>
<evidence type="ECO:0000256" key="14">
    <source>
        <dbReference type="RuleBase" id="RU004171"/>
    </source>
</evidence>
<evidence type="ECO:0000256" key="2">
    <source>
        <dbReference type="ARBA" id="ARBA00005056"/>
    </source>
</evidence>
<dbReference type="InterPro" id="IPR005106">
    <property type="entry name" value="Asp/hSer_DH_NAD-bd"/>
</dbReference>
<evidence type="ECO:0000256" key="13">
    <source>
        <dbReference type="RuleBase" id="RU000579"/>
    </source>
</evidence>
<keyword evidence="8 12" id="KW-0521">NADP</keyword>
<dbReference type="Proteomes" id="UP001489902">
    <property type="component" value="Chromosome 3"/>
</dbReference>
<gene>
    <name evidence="17" type="ORF">QYS62_006759</name>
</gene>
<dbReference type="InterPro" id="IPR036291">
    <property type="entry name" value="NAD(P)-bd_dom_sf"/>
</dbReference>
<comment type="pathway">
    <text evidence="3 13">Amino-acid biosynthesis; L-methionine biosynthesis via de novo pathway; L-homoserine from L-aspartate: step 3/3.</text>
</comment>
<name>A0ABZ2WY25_9HYPO</name>
<organism evidence="17 18">
    <name type="scientific">Fusarium acuminatum</name>
    <dbReference type="NCBI Taxonomy" id="5515"/>
    <lineage>
        <taxon>Eukaryota</taxon>
        <taxon>Fungi</taxon>
        <taxon>Dikarya</taxon>
        <taxon>Ascomycota</taxon>
        <taxon>Pezizomycotina</taxon>
        <taxon>Sordariomycetes</taxon>
        <taxon>Hypocreomycetidae</taxon>
        <taxon>Hypocreales</taxon>
        <taxon>Nectriaceae</taxon>
        <taxon>Fusarium</taxon>
        <taxon>Fusarium tricinctum species complex</taxon>
    </lineage>
</organism>
<comment type="similarity">
    <text evidence="4 12 14">Belongs to the homoserine dehydrogenase family.</text>
</comment>
<reference evidence="17 18" key="1">
    <citation type="submission" date="2024-04" db="EMBL/GenBank/DDBJ databases">
        <title>Complete genome sequence of Fusarium acuminatum.</title>
        <authorList>
            <person name="Lan B."/>
        </authorList>
    </citation>
    <scope>NUCLEOTIDE SEQUENCE [LARGE SCALE GENOMIC DNA]</scope>
    <source>
        <strain evidence="17">1A</strain>
    </source>
</reference>
<dbReference type="InterPro" id="IPR011147">
    <property type="entry name" value="Bifunc_Aspkin/hSer_DH"/>
</dbReference>